<evidence type="ECO:0000313" key="5">
    <source>
        <dbReference type="EMBL" id="TLX45958.1"/>
    </source>
</evidence>
<dbReference type="InterPro" id="IPR038180">
    <property type="entry name" value="FlgT_N_sf"/>
</dbReference>
<sequence>MMKHILIIALLAFCAHAKAEWFEVVGYGGIVDGDTSSARQMAVKDAITQALIFSGATVSSVQTVADGVLEQDELKIKTHGQIQHVNLINEQQQGEQYSVTLHLDIIPQQAQCLESKFNKQITVTQSQLTHPDQARLGQIFDIPKASSQRLFNTLNERNLGVKMIPYIDRKLDIRAFFAQQFEYNANLIDTLSRSSNSQYVLLSQITDISQGRRMNNDYAFWESEAYMRNFKIDFALFDSQTNDQVWSQHYSVQGIWPHKKTQIVNVNSEEFWRTDYGQKIQTIYNKVSQDLNTAVSCLKTTGKILMIDSDRVVINLGQSHGLEAGQVLSILHRSNLTAANGMQFSHHIQTIEQVVVEQVNAQSAIARNLSDRPLSNIQLNDVIKVVVKEPESFSLK</sequence>
<dbReference type="EMBL" id="PPSW01000027">
    <property type="protein sequence ID" value="TLX45958.1"/>
    <property type="molecule type" value="Genomic_DNA"/>
</dbReference>
<dbReference type="Gene3D" id="3.40.50.10610">
    <property type="entry name" value="ABC-type transport auxiliary lipoprotein component"/>
    <property type="match status" value="1"/>
</dbReference>
<evidence type="ECO:0000256" key="1">
    <source>
        <dbReference type="SAM" id="SignalP"/>
    </source>
</evidence>
<feature type="domain" description="Flagellar assembly protein T middle" evidence="3">
    <location>
        <begin position="111"/>
        <end position="266"/>
    </location>
</feature>
<feature type="chain" id="PRO_5024294074" evidence="1">
    <location>
        <begin position="20"/>
        <end position="396"/>
    </location>
</feature>
<proteinExistence type="predicted"/>
<feature type="domain" description="Flagellar assembly protein T N-terminal" evidence="4">
    <location>
        <begin position="20"/>
        <end position="107"/>
    </location>
</feature>
<evidence type="ECO:0000259" key="2">
    <source>
        <dbReference type="Pfam" id="PF16538"/>
    </source>
</evidence>
<evidence type="ECO:0000259" key="4">
    <source>
        <dbReference type="Pfam" id="PF16548"/>
    </source>
</evidence>
<keyword evidence="5" id="KW-0282">Flagellum</keyword>
<evidence type="ECO:0000259" key="3">
    <source>
        <dbReference type="Pfam" id="PF16539"/>
    </source>
</evidence>
<protein>
    <submittedName>
        <fullName evidence="5">Flagellar biosynthesis protein FlgT</fullName>
    </submittedName>
</protein>
<dbReference type="RefSeq" id="WP_138483463.1">
    <property type="nucleotide sequence ID" value="NZ_PPSW01000027.1"/>
</dbReference>
<organism evidence="5 6">
    <name type="scientific">Pseudoalteromonas phenolica</name>
    <dbReference type="NCBI Taxonomy" id="161398"/>
    <lineage>
        <taxon>Bacteria</taxon>
        <taxon>Pseudomonadati</taxon>
        <taxon>Pseudomonadota</taxon>
        <taxon>Gammaproteobacteria</taxon>
        <taxon>Alteromonadales</taxon>
        <taxon>Pseudoalteromonadaceae</taxon>
        <taxon>Pseudoalteromonas</taxon>
    </lineage>
</organism>
<dbReference type="Pfam" id="PF16538">
    <property type="entry name" value="FlgT_C"/>
    <property type="match status" value="1"/>
</dbReference>
<comment type="caution">
    <text evidence="5">The sequence shown here is derived from an EMBL/GenBank/DDBJ whole genome shotgun (WGS) entry which is preliminary data.</text>
</comment>
<dbReference type="Pfam" id="PF16548">
    <property type="entry name" value="FlgT_N"/>
    <property type="match status" value="1"/>
</dbReference>
<dbReference type="InterPro" id="IPR032370">
    <property type="entry name" value="FlgT_N"/>
</dbReference>
<name>A0A5R9PYI1_9GAMM</name>
<dbReference type="Gene3D" id="2.40.10.410">
    <property type="entry name" value="FlgT, C-terminal domain"/>
    <property type="match status" value="1"/>
</dbReference>
<gene>
    <name evidence="5" type="ORF">C1E24_16910</name>
</gene>
<feature type="signal peptide" evidence="1">
    <location>
        <begin position="1"/>
        <end position="19"/>
    </location>
</feature>
<dbReference type="InterPro" id="IPR038165">
    <property type="entry name" value="FlgT_C_sf"/>
</dbReference>
<evidence type="ECO:0000313" key="6">
    <source>
        <dbReference type="Proteomes" id="UP000309186"/>
    </source>
</evidence>
<feature type="domain" description="Flagellar assembly protein T C-terminal" evidence="2">
    <location>
        <begin position="310"/>
        <end position="383"/>
    </location>
</feature>
<dbReference type="InterPro" id="IPR032386">
    <property type="entry name" value="FlgT_M"/>
</dbReference>
<dbReference type="OrthoDB" id="8778507at2"/>
<keyword evidence="5" id="KW-0969">Cilium</keyword>
<dbReference type="Gene3D" id="3.30.1660.40">
    <property type="entry name" value="FlgT, N-terminal domain"/>
    <property type="match status" value="1"/>
</dbReference>
<dbReference type="Pfam" id="PF16539">
    <property type="entry name" value="FlgT_M"/>
    <property type="match status" value="1"/>
</dbReference>
<dbReference type="AlphaFoldDB" id="A0A5R9PYI1"/>
<dbReference type="Proteomes" id="UP000309186">
    <property type="component" value="Unassembled WGS sequence"/>
</dbReference>
<reference evidence="5 6" key="1">
    <citation type="submission" date="2018-01" db="EMBL/GenBank/DDBJ databases">
        <title>Co-occurrence of chitin degradation, pigmentation and bioactivity in marine Pseudoalteromonas.</title>
        <authorList>
            <person name="Paulsen S."/>
            <person name="Gram L."/>
            <person name="Machado H."/>
        </authorList>
    </citation>
    <scope>NUCLEOTIDE SEQUENCE [LARGE SCALE GENOMIC DNA]</scope>
    <source>
        <strain evidence="5 6">S3663</strain>
    </source>
</reference>
<keyword evidence="1" id="KW-0732">Signal</keyword>
<keyword evidence="5" id="KW-0966">Cell projection</keyword>
<accession>A0A5R9PYI1</accession>
<dbReference type="InterPro" id="IPR032388">
    <property type="entry name" value="FlgT_C"/>
</dbReference>